<sequence>DLIAAIDRQLGEVLDEPRVEGQVVLDFADGRSRAWLHEAGVVEREEAGEDGLHLDLRWTARQKGAFEAFTGTATEADEDDEPEEPRSGGWHPAD</sequence>
<accession>A0A1B6NR25</accession>
<comment type="caution">
    <text evidence="2">The sequence shown here is derived from an EMBL/GenBank/DDBJ whole genome shotgun (WGS) entry which is preliminary data.</text>
</comment>
<dbReference type="AlphaFoldDB" id="A0A1B6NR25"/>
<organism evidence="2">
    <name type="scientific">marine sediment metagenome</name>
    <dbReference type="NCBI Taxonomy" id="412755"/>
    <lineage>
        <taxon>unclassified sequences</taxon>
        <taxon>metagenomes</taxon>
        <taxon>ecological metagenomes</taxon>
    </lineage>
</organism>
<evidence type="ECO:0000313" key="2">
    <source>
        <dbReference type="EMBL" id="KTF05803.1"/>
    </source>
</evidence>
<proteinExistence type="predicted"/>
<feature type="region of interest" description="Disordered" evidence="1">
    <location>
        <begin position="67"/>
        <end position="94"/>
    </location>
</feature>
<name>A0A1B6NR25_9ZZZZ</name>
<reference evidence="2" key="1">
    <citation type="submission" date="2013-11" db="EMBL/GenBank/DDBJ databases">
        <title>Microbial diversity, functional groups and degradation webs in Northern and Southern Mediterranean and Red Sea marine crude oil polluted sites.</title>
        <authorList>
            <person name="Daffonchio D."/>
            <person name="Mapelli F."/>
            <person name="Ferrer M."/>
            <person name="Richter M."/>
            <person name="Cherif A."/>
            <person name="Malkawi H.I."/>
            <person name="Yakimov M.M."/>
            <person name="Abdel-Fattah Y.R."/>
            <person name="Blaghen M."/>
            <person name="Golyshin P.N."/>
            <person name="Kalogerakis N."/>
            <person name="Boon N."/>
            <person name="Magagnini M."/>
            <person name="Fava F."/>
        </authorList>
    </citation>
    <scope>NUCLEOTIDE SEQUENCE</scope>
</reference>
<gene>
    <name evidence="2" type="ORF">MGSAQ_002701</name>
</gene>
<feature type="non-terminal residue" evidence="2">
    <location>
        <position position="1"/>
    </location>
</feature>
<dbReference type="EMBL" id="AYSL01001556">
    <property type="protein sequence ID" value="KTF05803.1"/>
    <property type="molecule type" value="Genomic_DNA"/>
</dbReference>
<protein>
    <submittedName>
        <fullName evidence="2">Uncharacterized protein</fullName>
    </submittedName>
</protein>
<evidence type="ECO:0000256" key="1">
    <source>
        <dbReference type="SAM" id="MobiDB-lite"/>
    </source>
</evidence>